<keyword evidence="2" id="KW-1185">Reference proteome</keyword>
<name>A0AA38SYU1_9ASTR</name>
<dbReference type="EMBL" id="JARYMX010000004">
    <property type="protein sequence ID" value="KAJ9551203.1"/>
    <property type="molecule type" value="Genomic_DNA"/>
</dbReference>
<dbReference type="Gene3D" id="1.20.140.40">
    <property type="entry name" value="Invertase/pectin methylesterase inhibitor family protein"/>
    <property type="match status" value="1"/>
</dbReference>
<sequence>MALTTKPTFLTLISIFGLLFLTIYARETYRPKRRSNILAHSIFPVMREGISAPAIQGASASAKQQQAIIQKTDAFIATIGARLGDKSIPEKQRKCLSQCKGLLARAIEHLKRCIQRINGKKFWNLTSDIDQASYEIGVCRDCFSAEGTEYEEFKAYDEWYKGMSQEASKNLDVSTYHILIYSIKPAVQEYRHNEELKDAQLWQR</sequence>
<proteinExistence type="predicted"/>
<organism evidence="1 2">
    <name type="scientific">Centaurea solstitialis</name>
    <name type="common">yellow star-thistle</name>
    <dbReference type="NCBI Taxonomy" id="347529"/>
    <lineage>
        <taxon>Eukaryota</taxon>
        <taxon>Viridiplantae</taxon>
        <taxon>Streptophyta</taxon>
        <taxon>Embryophyta</taxon>
        <taxon>Tracheophyta</taxon>
        <taxon>Spermatophyta</taxon>
        <taxon>Magnoliopsida</taxon>
        <taxon>eudicotyledons</taxon>
        <taxon>Gunneridae</taxon>
        <taxon>Pentapetalae</taxon>
        <taxon>asterids</taxon>
        <taxon>campanulids</taxon>
        <taxon>Asterales</taxon>
        <taxon>Asteraceae</taxon>
        <taxon>Carduoideae</taxon>
        <taxon>Cardueae</taxon>
        <taxon>Centaureinae</taxon>
        <taxon>Centaurea</taxon>
    </lineage>
</organism>
<evidence type="ECO:0000313" key="1">
    <source>
        <dbReference type="EMBL" id="KAJ9551203.1"/>
    </source>
</evidence>
<reference evidence="1" key="1">
    <citation type="submission" date="2023-03" db="EMBL/GenBank/DDBJ databases">
        <title>Chromosome-scale reference genome and RAD-based genetic map of yellow starthistle (Centaurea solstitialis) reveal putative structural variation and QTLs associated with invader traits.</title>
        <authorList>
            <person name="Reatini B."/>
            <person name="Cang F.A."/>
            <person name="Jiang Q."/>
            <person name="Mckibben M.T.W."/>
            <person name="Barker M.S."/>
            <person name="Rieseberg L.H."/>
            <person name="Dlugosch K.M."/>
        </authorList>
    </citation>
    <scope>NUCLEOTIDE SEQUENCE</scope>
    <source>
        <strain evidence="1">CAN-66</strain>
        <tissue evidence="1">Leaf</tissue>
    </source>
</reference>
<dbReference type="AlphaFoldDB" id="A0AA38SYU1"/>
<accession>A0AA38SYU1</accession>
<evidence type="ECO:0000313" key="2">
    <source>
        <dbReference type="Proteomes" id="UP001172457"/>
    </source>
</evidence>
<protein>
    <recommendedName>
        <fullName evidence="3">Pectinesterase inhibitor domain-containing protein</fullName>
    </recommendedName>
</protein>
<comment type="caution">
    <text evidence="1">The sequence shown here is derived from an EMBL/GenBank/DDBJ whole genome shotgun (WGS) entry which is preliminary data.</text>
</comment>
<evidence type="ECO:0008006" key="3">
    <source>
        <dbReference type="Google" id="ProtNLM"/>
    </source>
</evidence>
<dbReference type="Proteomes" id="UP001172457">
    <property type="component" value="Chromosome 4"/>
</dbReference>
<gene>
    <name evidence="1" type="ORF">OSB04_015248</name>
</gene>
<dbReference type="InterPro" id="IPR035513">
    <property type="entry name" value="Invertase/methylesterase_inhib"/>
</dbReference>
<dbReference type="SUPFAM" id="SSF101148">
    <property type="entry name" value="Plant invertase/pectin methylesterase inhibitor"/>
    <property type="match status" value="1"/>
</dbReference>